<sequence>MPNGPPFSALALAALLLASFNPDVEERLEIIATAVQNAKEAIRNIRQGIQNLNQGIIELRKLRG</sequence>
<accession>A0A7C1JLS5</accession>
<proteinExistence type="predicted"/>
<gene>
    <name evidence="1" type="ORF">ENQ35_02940</name>
</gene>
<name>A0A7C1JLS5_9THEO</name>
<dbReference type="EMBL" id="DSMV01000178">
    <property type="protein sequence ID" value="HDW51678.1"/>
    <property type="molecule type" value="Genomic_DNA"/>
</dbReference>
<dbReference type="AlphaFoldDB" id="A0A7C1JLS5"/>
<organism evidence="1">
    <name type="scientific">Ammonifex degensii</name>
    <dbReference type="NCBI Taxonomy" id="42838"/>
    <lineage>
        <taxon>Bacteria</taxon>
        <taxon>Bacillati</taxon>
        <taxon>Bacillota</taxon>
        <taxon>Clostridia</taxon>
        <taxon>Thermoanaerobacterales</taxon>
        <taxon>Thermoanaerobacteraceae</taxon>
        <taxon>Ammonifex</taxon>
    </lineage>
</organism>
<comment type="caution">
    <text evidence="1">The sequence shown here is derived from an EMBL/GenBank/DDBJ whole genome shotgun (WGS) entry which is preliminary data.</text>
</comment>
<protein>
    <submittedName>
        <fullName evidence="1">Uncharacterized protein</fullName>
    </submittedName>
</protein>
<reference evidence="1" key="1">
    <citation type="journal article" date="2020" name="mSystems">
        <title>Genome- and Community-Level Interaction Insights into Carbon Utilization and Element Cycling Functions of Hydrothermarchaeota in Hydrothermal Sediment.</title>
        <authorList>
            <person name="Zhou Z."/>
            <person name="Liu Y."/>
            <person name="Xu W."/>
            <person name="Pan J."/>
            <person name="Luo Z.H."/>
            <person name="Li M."/>
        </authorList>
    </citation>
    <scope>NUCLEOTIDE SEQUENCE [LARGE SCALE GENOMIC DNA]</scope>
    <source>
        <strain evidence="1">SpSt-301</strain>
    </source>
</reference>
<evidence type="ECO:0000313" key="1">
    <source>
        <dbReference type="EMBL" id="HDW51678.1"/>
    </source>
</evidence>